<protein>
    <recommendedName>
        <fullName evidence="9">TIR domain-containing protein</fullName>
    </recommendedName>
</protein>
<dbReference type="SMART" id="SM00382">
    <property type="entry name" value="AAA"/>
    <property type="match status" value="2"/>
</dbReference>
<dbReference type="GO" id="GO:0043531">
    <property type="term" value="F:ADP binding"/>
    <property type="evidence" value="ECO:0007669"/>
    <property type="project" value="InterPro"/>
</dbReference>
<keyword evidence="6" id="KW-0175">Coiled coil</keyword>
<accession>A0A9J5WGA4</accession>
<sequence>MASSSSSFASDSQYRPLWKYDVFLSFRGVDTRRTFTGYLYEGLKNRGIFTFQDDKRLENGDSIPEELLKAIEESQVALVIFSKNYATSRIESEYIHHIVDQISVLCKGSLSYIKNLVGIDTHFKNIRSLLAELQMSGVLIVGIWGMPGVGKTTIARAIFDRLSYQFEAVCFLADIKENKCGMHSLQNILLSELLKEKDNCVNNKEDGRSLLARRLRFKKVLVVLDDIDHIDQLDYLAGNLDWFGNGSRIIATTRDKHLIGKNVVYELPTLHEHDAIKLFERYAFKEQVSDKCFKELTLEVVSHAKCLPLALKVFGCFFHERDITEWRSAIKQINNNPNSEIVEKLKISYDGLETIQQSIFLDIACFLRGRRKDYVMQILESCDFGADIGLSVLIDKSLVSISGNNTIEMHDLIQDMGKYVVKKQKDPGERSRLWLTKDFEEVMINNTGTKAVEAIWVPNFNRPRFSKEAMTIMQRLRILCIHDSNCLNGSIEYLPNSLRWFVWNNYPCESLPENFEPQKLVHLDLSLSSLHHLWMGKKHLPFLQKLDLRDSRSLMQTPDFTWMPNLKYLDLSYCRNLSEVHHSLGYSRELIELNLYNCGRLKRFPCVNVESLDYMDLEFCSSLEKFPIIFGTMKPELKIKTGLSGIKDLPSSVTYQTHIINKFGFRRYKDEPELESLLQMRENNDEPTEHCIGTKRSRYDNSEPRDEASCSSSKKQREVGSKMKQSKMQHNCKLGPWYFENNAGNSAYVAEQLECWPVIDECVEGKKAVPKRVNDISNSKSSHITKQEEQRGTISRNQIGADTRRTFTGHLYEGLKSRGIFTFLDDKRLEDGDSISEQLLKAIEESQVALIVFSRNYATSRWCLNELVKIMECKEEENGQTVIPIFYDVDPSHVRYQSESFAEAFAKHESRYKDDVEGMQKVQGWRTALTATANLKGYDIRDGIESEKIQQIVDHISSKFCKSARFLSYLQDVVGINAHLEELKSLLQIEINNVRTVGIWGIGGVGKTTIAKAIFDTLSDQFKAACFLADVKENARKNQLYSLQNTLLSELLKKKDDYVNNKYDGKCMIQSRLCSMKVLIVLDDIDERDHLEYLAGGVGWFGNGSRVIVTTRNRQLIENNDAIYEVQTLPDHEAMQLFNQHAFKKEVPDECFKKLSLEVVNQANGLPLALKVWGSLLHKKGVDRWKKIVDQIKKHSNSEIFEKLKISYDGLEPKEQKIFLDIACFFRGNERKEVMQIVESYDSGAEDILEVLIDKYLVFISKYDVVEMHDLIEDMGKYIVKMQKEPSRIWNAEDFEDVMMDNMETRAIEVIWLWTSTKLSFSKEAMKNMQSLRILCIQTHLCDSKEDSIEYLSNNLCWFDWHKYPWKLLPENFNPRRLVHLDLRWSSLHDLWTETKQFLSLRRDRSKLLLLPEENTRFQGDAKFGVFVSTGINPWKDEAEPP</sequence>
<dbReference type="PANTHER" id="PTHR11017:SF464">
    <property type="entry name" value="ADP-RIBOSYL CYCLASE_CYCLIC ADP-RIBOSE HYDROLASE"/>
    <property type="match status" value="1"/>
</dbReference>
<evidence type="ECO:0000256" key="3">
    <source>
        <dbReference type="ARBA" id="ARBA00022737"/>
    </source>
</evidence>
<feature type="domain" description="TIR" evidence="9">
    <location>
        <begin position="18"/>
        <end position="162"/>
    </location>
</feature>
<dbReference type="SMART" id="SM00255">
    <property type="entry name" value="TIR"/>
    <property type="match status" value="2"/>
</dbReference>
<dbReference type="FunFam" id="3.40.50.10140:FF:000007">
    <property type="entry name" value="Disease resistance protein (TIR-NBS-LRR class)"/>
    <property type="match status" value="1"/>
</dbReference>
<dbReference type="PROSITE" id="PS50104">
    <property type="entry name" value="TIR"/>
    <property type="match status" value="2"/>
</dbReference>
<dbReference type="SUPFAM" id="SSF52200">
    <property type="entry name" value="Toll/Interleukin receptor TIR domain"/>
    <property type="match status" value="2"/>
</dbReference>
<dbReference type="InterPro" id="IPR002182">
    <property type="entry name" value="NB-ARC"/>
</dbReference>
<dbReference type="Pfam" id="PF01582">
    <property type="entry name" value="TIR"/>
    <property type="match status" value="2"/>
</dbReference>
<evidence type="ECO:0000256" key="2">
    <source>
        <dbReference type="ARBA" id="ARBA00022614"/>
    </source>
</evidence>
<evidence type="ECO:0000256" key="4">
    <source>
        <dbReference type="ARBA" id="ARBA00022821"/>
    </source>
</evidence>
<dbReference type="GO" id="GO:0007165">
    <property type="term" value="P:signal transduction"/>
    <property type="evidence" value="ECO:0007669"/>
    <property type="project" value="InterPro"/>
</dbReference>
<dbReference type="GO" id="GO:0016020">
    <property type="term" value="C:membrane"/>
    <property type="evidence" value="ECO:0007669"/>
    <property type="project" value="UniProtKB-SubCell"/>
</dbReference>
<evidence type="ECO:0000256" key="7">
    <source>
        <dbReference type="ARBA" id="ARBA00023136"/>
    </source>
</evidence>
<organism evidence="10 11">
    <name type="scientific">Solanum commersonii</name>
    <name type="common">Commerson's wild potato</name>
    <name type="synonym">Commerson's nightshade</name>
    <dbReference type="NCBI Taxonomy" id="4109"/>
    <lineage>
        <taxon>Eukaryota</taxon>
        <taxon>Viridiplantae</taxon>
        <taxon>Streptophyta</taxon>
        <taxon>Embryophyta</taxon>
        <taxon>Tracheophyta</taxon>
        <taxon>Spermatophyta</taxon>
        <taxon>Magnoliopsida</taxon>
        <taxon>eudicotyledons</taxon>
        <taxon>Gunneridae</taxon>
        <taxon>Pentapetalae</taxon>
        <taxon>asterids</taxon>
        <taxon>lamiids</taxon>
        <taxon>Solanales</taxon>
        <taxon>Solanaceae</taxon>
        <taxon>Solanoideae</taxon>
        <taxon>Solaneae</taxon>
        <taxon>Solanum</taxon>
    </lineage>
</organism>
<dbReference type="InterPro" id="IPR042197">
    <property type="entry name" value="Apaf_helical"/>
</dbReference>
<dbReference type="Pfam" id="PF23282">
    <property type="entry name" value="WHD_ROQ1"/>
    <property type="match status" value="2"/>
</dbReference>
<dbReference type="Pfam" id="PF00931">
    <property type="entry name" value="NB-ARC"/>
    <property type="match status" value="2"/>
</dbReference>
<dbReference type="Gene3D" id="1.10.8.430">
    <property type="entry name" value="Helical domain of apoptotic protease-activating factors"/>
    <property type="match status" value="2"/>
</dbReference>
<name>A0A9J5WGA4_SOLCO</name>
<dbReference type="GO" id="GO:0006952">
    <property type="term" value="P:defense response"/>
    <property type="evidence" value="ECO:0007669"/>
    <property type="project" value="UniProtKB-KW"/>
</dbReference>
<dbReference type="Proteomes" id="UP000824120">
    <property type="component" value="Chromosome 11"/>
</dbReference>
<dbReference type="Gene3D" id="3.40.50.300">
    <property type="entry name" value="P-loop containing nucleotide triphosphate hydrolases"/>
    <property type="match status" value="2"/>
</dbReference>
<evidence type="ECO:0000256" key="1">
    <source>
        <dbReference type="ARBA" id="ARBA00004170"/>
    </source>
</evidence>
<feature type="region of interest" description="Disordered" evidence="8">
    <location>
        <begin position="684"/>
        <end position="726"/>
    </location>
</feature>
<dbReference type="SUPFAM" id="SSF46785">
    <property type="entry name" value="Winged helix' DNA-binding domain"/>
    <property type="match status" value="1"/>
</dbReference>
<proteinExistence type="predicted"/>
<reference evidence="10 11" key="1">
    <citation type="submission" date="2020-09" db="EMBL/GenBank/DDBJ databases">
        <title>De no assembly of potato wild relative species, Solanum commersonii.</title>
        <authorList>
            <person name="Cho K."/>
        </authorList>
    </citation>
    <scope>NUCLEOTIDE SEQUENCE [LARGE SCALE GENOMIC DNA]</scope>
    <source>
        <strain evidence="10">LZ3.2</strain>
        <tissue evidence="10">Leaf</tissue>
    </source>
</reference>
<keyword evidence="11" id="KW-1185">Reference proteome</keyword>
<dbReference type="OrthoDB" id="2018313at2759"/>
<dbReference type="SUPFAM" id="SSF52540">
    <property type="entry name" value="P-loop containing nucleoside triphosphate hydrolases"/>
    <property type="match status" value="2"/>
</dbReference>
<dbReference type="EMBL" id="JACXVP010000011">
    <property type="protein sequence ID" value="KAG5574260.1"/>
    <property type="molecule type" value="Genomic_DNA"/>
</dbReference>
<comment type="caution">
    <text evidence="10">The sequence shown here is derived from an EMBL/GenBank/DDBJ whole genome shotgun (WGS) entry which is preliminary data.</text>
</comment>
<dbReference type="GO" id="GO:0005524">
    <property type="term" value="F:ATP binding"/>
    <property type="evidence" value="ECO:0007669"/>
    <property type="project" value="UniProtKB-KW"/>
</dbReference>
<dbReference type="Gene3D" id="3.80.10.10">
    <property type="entry name" value="Ribonuclease Inhibitor"/>
    <property type="match status" value="1"/>
</dbReference>
<dbReference type="PRINTS" id="PR00364">
    <property type="entry name" value="DISEASERSIST"/>
</dbReference>
<gene>
    <name evidence="10" type="ORF">H5410_054394</name>
</gene>
<evidence type="ECO:0000256" key="5">
    <source>
        <dbReference type="ARBA" id="ARBA00023027"/>
    </source>
</evidence>
<evidence type="ECO:0000256" key="6">
    <source>
        <dbReference type="ARBA" id="ARBA00023054"/>
    </source>
</evidence>
<evidence type="ECO:0000313" key="11">
    <source>
        <dbReference type="Proteomes" id="UP000824120"/>
    </source>
</evidence>
<evidence type="ECO:0000313" key="10">
    <source>
        <dbReference type="EMBL" id="KAG5574260.1"/>
    </source>
</evidence>
<evidence type="ECO:0000256" key="8">
    <source>
        <dbReference type="SAM" id="MobiDB-lite"/>
    </source>
</evidence>
<dbReference type="InterPro" id="IPR032675">
    <property type="entry name" value="LRR_dom_sf"/>
</dbReference>
<keyword evidence="7" id="KW-0472">Membrane</keyword>
<comment type="subcellular location">
    <subcellularLocation>
        <location evidence="1">Membrane</location>
        <topology evidence="1">Peripheral membrane protein</topology>
    </subcellularLocation>
</comment>
<dbReference type="Gene3D" id="3.40.50.10140">
    <property type="entry name" value="Toll/interleukin-1 receptor homology (TIR) domain"/>
    <property type="match status" value="2"/>
</dbReference>
<dbReference type="InterPro" id="IPR027417">
    <property type="entry name" value="P-loop_NTPase"/>
</dbReference>
<keyword evidence="2" id="KW-0433">Leucine-rich repeat</keyword>
<keyword evidence="5" id="KW-0520">NAD</keyword>
<feature type="domain" description="TIR" evidence="9">
    <location>
        <begin position="786"/>
        <end position="960"/>
    </location>
</feature>
<dbReference type="InterPro" id="IPR000157">
    <property type="entry name" value="TIR_dom"/>
</dbReference>
<keyword evidence="3" id="KW-0677">Repeat</keyword>
<dbReference type="PANTHER" id="PTHR11017">
    <property type="entry name" value="LEUCINE-RICH REPEAT-CONTAINING PROTEIN"/>
    <property type="match status" value="1"/>
</dbReference>
<dbReference type="InterPro" id="IPR035897">
    <property type="entry name" value="Toll_tir_struct_dom_sf"/>
</dbReference>
<dbReference type="InterPro" id="IPR036390">
    <property type="entry name" value="WH_DNA-bd_sf"/>
</dbReference>
<dbReference type="CDD" id="cd00009">
    <property type="entry name" value="AAA"/>
    <property type="match status" value="1"/>
</dbReference>
<feature type="compositionally biased region" description="Basic and acidic residues" evidence="8">
    <location>
        <begin position="697"/>
        <end position="708"/>
    </location>
</feature>
<keyword evidence="4" id="KW-0611">Plant defense</keyword>
<evidence type="ECO:0000259" key="9">
    <source>
        <dbReference type="PROSITE" id="PS50104"/>
    </source>
</evidence>
<dbReference type="InterPro" id="IPR003593">
    <property type="entry name" value="AAA+_ATPase"/>
</dbReference>
<dbReference type="InterPro" id="IPR044974">
    <property type="entry name" value="Disease_R_plants"/>
</dbReference>
<dbReference type="SUPFAM" id="SSF52058">
    <property type="entry name" value="L domain-like"/>
    <property type="match status" value="1"/>
</dbReference>
<dbReference type="InterPro" id="IPR058192">
    <property type="entry name" value="WHD_ROQ1-like"/>
</dbReference>